<evidence type="ECO:0000256" key="5">
    <source>
        <dbReference type="ARBA" id="ARBA00023136"/>
    </source>
</evidence>
<reference evidence="7" key="1">
    <citation type="submission" date="2018-07" db="EMBL/GenBank/DDBJ databases">
        <authorList>
            <person name="Quirk P.G."/>
            <person name="Krulwich T.A."/>
        </authorList>
    </citation>
    <scope>NUCLEOTIDE SEQUENCE</scope>
</reference>
<keyword evidence="4 6" id="KW-1133">Transmembrane helix</keyword>
<keyword evidence="6" id="KW-0675">Receptor</keyword>
<dbReference type="GO" id="GO:0005886">
    <property type="term" value="C:plasma membrane"/>
    <property type="evidence" value="ECO:0007669"/>
    <property type="project" value="UniProtKB-SubCell"/>
</dbReference>
<dbReference type="InterPro" id="IPR013604">
    <property type="entry name" value="7TM_chemorcpt"/>
</dbReference>
<dbReference type="Pfam" id="PF08395">
    <property type="entry name" value="7tm_7"/>
    <property type="match status" value="1"/>
</dbReference>
<sequence>MTVLRVNSPKYFVNQDLIESESIHLIKYYRICISFFEVYESKWSIHRLNKLMNDFILLTNEVKAVYPHSVLKEKYHKIKVNSFWVVFGFSVHQIIVLISLLWSLGNTMESSMWFGYVYFNIQYLFDALYFFYVTSLLKILTLNLNGIQEIFEEFPETHLKMLLEVQNQVRNISKNIVKVHEIKIVLHLLVFIISFGCSMYIAFVTIFFGSGALKFIVYLIFSFMPLMMIFKFCWDIDKLQERIQNSIERLSMMSMKKEEDQKCVENHLMKNLFESKNTSACGFFDVQKSIIFCVFSSTATQWICNNFTKLENKLNFDVEFCASWLIKTYTRMKI</sequence>
<evidence type="ECO:0000256" key="2">
    <source>
        <dbReference type="ARBA" id="ARBA00022475"/>
    </source>
</evidence>
<proteinExistence type="inferred from homology"/>
<evidence type="ECO:0000256" key="3">
    <source>
        <dbReference type="ARBA" id="ARBA00022692"/>
    </source>
</evidence>
<protein>
    <recommendedName>
        <fullName evidence="6">Gustatory receptor</fullName>
    </recommendedName>
</protein>
<evidence type="ECO:0000256" key="1">
    <source>
        <dbReference type="ARBA" id="ARBA00004651"/>
    </source>
</evidence>
<keyword evidence="2 6" id="KW-1003">Cell membrane</keyword>
<feature type="transmembrane region" description="Helical" evidence="6">
    <location>
        <begin position="116"/>
        <end position="137"/>
    </location>
</feature>
<feature type="transmembrane region" description="Helical" evidence="6">
    <location>
        <begin position="184"/>
        <end position="209"/>
    </location>
</feature>
<keyword evidence="5 6" id="KW-0472">Membrane</keyword>
<accession>A0A336M8C9</accession>
<dbReference type="EMBL" id="UFQT01000688">
    <property type="protein sequence ID" value="SSX26572.1"/>
    <property type="molecule type" value="Genomic_DNA"/>
</dbReference>
<dbReference type="GO" id="GO:0007165">
    <property type="term" value="P:signal transduction"/>
    <property type="evidence" value="ECO:0007669"/>
    <property type="project" value="UniProtKB-KW"/>
</dbReference>
<comment type="function">
    <text evidence="6">Gustatory receptor which mediates acceptance or avoidance behavior, depending on its substrates.</text>
</comment>
<gene>
    <name evidence="7" type="primary">CSON013581</name>
</gene>
<dbReference type="VEuPathDB" id="VectorBase:CSON013581"/>
<comment type="subcellular location">
    <subcellularLocation>
        <location evidence="1 6">Cell membrane</location>
        <topology evidence="1 6">Multi-pass membrane protein</topology>
    </subcellularLocation>
</comment>
<dbReference type="GO" id="GO:0050909">
    <property type="term" value="P:sensory perception of taste"/>
    <property type="evidence" value="ECO:0007669"/>
    <property type="project" value="InterPro"/>
</dbReference>
<comment type="similarity">
    <text evidence="6">Belongs to the insect chemoreceptor superfamily. Gustatory receptor (GR) family.</text>
</comment>
<name>A0A336M8C9_CULSO</name>
<feature type="transmembrane region" description="Helical" evidence="6">
    <location>
        <begin position="82"/>
        <end position="104"/>
    </location>
</feature>
<evidence type="ECO:0000313" key="7">
    <source>
        <dbReference type="EMBL" id="SSX26572.1"/>
    </source>
</evidence>
<comment type="caution">
    <text evidence="6">Lacks conserved residue(s) required for the propagation of feature annotation.</text>
</comment>
<feature type="transmembrane region" description="Helical" evidence="6">
    <location>
        <begin position="215"/>
        <end position="234"/>
    </location>
</feature>
<dbReference type="AlphaFoldDB" id="A0A336M8C9"/>
<evidence type="ECO:0000256" key="4">
    <source>
        <dbReference type="ARBA" id="ARBA00022989"/>
    </source>
</evidence>
<evidence type="ECO:0000256" key="6">
    <source>
        <dbReference type="RuleBase" id="RU363108"/>
    </source>
</evidence>
<keyword evidence="3 6" id="KW-0812">Transmembrane</keyword>
<keyword evidence="6" id="KW-0807">Transducer</keyword>
<organism evidence="7">
    <name type="scientific">Culicoides sonorensis</name>
    <name type="common">Biting midge</name>
    <dbReference type="NCBI Taxonomy" id="179676"/>
    <lineage>
        <taxon>Eukaryota</taxon>
        <taxon>Metazoa</taxon>
        <taxon>Ecdysozoa</taxon>
        <taxon>Arthropoda</taxon>
        <taxon>Hexapoda</taxon>
        <taxon>Insecta</taxon>
        <taxon>Pterygota</taxon>
        <taxon>Neoptera</taxon>
        <taxon>Endopterygota</taxon>
        <taxon>Diptera</taxon>
        <taxon>Nematocera</taxon>
        <taxon>Chironomoidea</taxon>
        <taxon>Ceratopogonidae</taxon>
        <taxon>Ceratopogoninae</taxon>
        <taxon>Culicoides</taxon>
        <taxon>Monoculicoides</taxon>
    </lineage>
</organism>